<accession>A0AAN9Y861</accession>
<sequence length="98" mass="11473">MAPETKEDFISVSENERYSRPYMYSIKSFIKFDHRGTVLEDWIDRHNHAPESEDSLQQQRLSNSLKLKAVTLMTHCDLGELSHLEFVKQVSFKFLPVA</sequence>
<reference evidence="1 2" key="1">
    <citation type="submission" date="2024-03" db="EMBL/GenBank/DDBJ databases">
        <title>Adaptation during the transition from Ophiocordyceps entomopathogen to insect associate is accompanied by gene loss and intensified selection.</title>
        <authorList>
            <person name="Ward C.M."/>
            <person name="Onetto C.A."/>
            <person name="Borneman A.R."/>
        </authorList>
    </citation>
    <scope>NUCLEOTIDE SEQUENCE [LARGE SCALE GENOMIC DNA]</scope>
    <source>
        <strain evidence="1">AWRI1</strain>
        <tissue evidence="1">Single Adult Female</tissue>
    </source>
</reference>
<keyword evidence="2" id="KW-1185">Reference proteome</keyword>
<protein>
    <submittedName>
        <fullName evidence="1">Uncharacterized protein</fullName>
    </submittedName>
</protein>
<gene>
    <name evidence="1" type="ORF">V9T40_008733</name>
</gene>
<organism evidence="1 2">
    <name type="scientific">Parthenolecanium corni</name>
    <dbReference type="NCBI Taxonomy" id="536013"/>
    <lineage>
        <taxon>Eukaryota</taxon>
        <taxon>Metazoa</taxon>
        <taxon>Ecdysozoa</taxon>
        <taxon>Arthropoda</taxon>
        <taxon>Hexapoda</taxon>
        <taxon>Insecta</taxon>
        <taxon>Pterygota</taxon>
        <taxon>Neoptera</taxon>
        <taxon>Paraneoptera</taxon>
        <taxon>Hemiptera</taxon>
        <taxon>Sternorrhyncha</taxon>
        <taxon>Coccoidea</taxon>
        <taxon>Coccidae</taxon>
        <taxon>Parthenolecanium</taxon>
    </lineage>
</organism>
<dbReference type="AlphaFoldDB" id="A0AAN9Y861"/>
<dbReference type="EMBL" id="JBBCAQ010000010">
    <property type="protein sequence ID" value="KAK7601292.1"/>
    <property type="molecule type" value="Genomic_DNA"/>
</dbReference>
<proteinExistence type="predicted"/>
<comment type="caution">
    <text evidence="1">The sequence shown here is derived from an EMBL/GenBank/DDBJ whole genome shotgun (WGS) entry which is preliminary data.</text>
</comment>
<name>A0AAN9Y861_9HEMI</name>
<dbReference type="Proteomes" id="UP001367676">
    <property type="component" value="Unassembled WGS sequence"/>
</dbReference>
<evidence type="ECO:0000313" key="1">
    <source>
        <dbReference type="EMBL" id="KAK7601292.1"/>
    </source>
</evidence>
<evidence type="ECO:0000313" key="2">
    <source>
        <dbReference type="Proteomes" id="UP001367676"/>
    </source>
</evidence>